<evidence type="ECO:0000313" key="2">
    <source>
        <dbReference type="Proteomes" id="UP000281553"/>
    </source>
</evidence>
<name>A0A3P7NRQ8_DIBLA</name>
<dbReference type="EMBL" id="UYRU01117268">
    <property type="protein sequence ID" value="VDN45535.1"/>
    <property type="molecule type" value="Genomic_DNA"/>
</dbReference>
<sequence>MAENLHLLQEVLGGPLSSALIFANAGFTGSILPADNTDCDVFLFQLEGSATLSIKESS</sequence>
<dbReference type="OrthoDB" id="425950at2759"/>
<proteinExistence type="predicted"/>
<dbReference type="AlphaFoldDB" id="A0A3P7NRQ8"/>
<evidence type="ECO:0000313" key="1">
    <source>
        <dbReference type="EMBL" id="VDN45535.1"/>
    </source>
</evidence>
<protein>
    <submittedName>
        <fullName evidence="1">Uncharacterized protein</fullName>
    </submittedName>
</protein>
<organism evidence="1 2">
    <name type="scientific">Dibothriocephalus latus</name>
    <name type="common">Fish tapeworm</name>
    <name type="synonym">Diphyllobothrium latum</name>
    <dbReference type="NCBI Taxonomy" id="60516"/>
    <lineage>
        <taxon>Eukaryota</taxon>
        <taxon>Metazoa</taxon>
        <taxon>Spiralia</taxon>
        <taxon>Lophotrochozoa</taxon>
        <taxon>Platyhelminthes</taxon>
        <taxon>Cestoda</taxon>
        <taxon>Eucestoda</taxon>
        <taxon>Diphyllobothriidea</taxon>
        <taxon>Diphyllobothriidae</taxon>
        <taxon>Dibothriocephalus</taxon>
    </lineage>
</organism>
<accession>A0A3P7NRQ8</accession>
<dbReference type="Proteomes" id="UP000281553">
    <property type="component" value="Unassembled WGS sequence"/>
</dbReference>
<gene>
    <name evidence="1" type="ORF">DILT_LOCUS19634</name>
</gene>
<keyword evidence="2" id="KW-1185">Reference proteome</keyword>
<reference evidence="1 2" key="1">
    <citation type="submission" date="2018-11" db="EMBL/GenBank/DDBJ databases">
        <authorList>
            <consortium name="Pathogen Informatics"/>
        </authorList>
    </citation>
    <scope>NUCLEOTIDE SEQUENCE [LARGE SCALE GENOMIC DNA]</scope>
</reference>